<reference evidence="1" key="1">
    <citation type="journal article" date="2019" name="PLoS Negl. Trop. Dis.">
        <title>Revisiting the worldwide diversity of Leptospira species in the environment.</title>
        <authorList>
            <person name="Vincent A.T."/>
            <person name="Schiettekatte O."/>
            <person name="Bourhy P."/>
            <person name="Veyrier F.J."/>
            <person name="Picardeau M."/>
        </authorList>
    </citation>
    <scope>NUCLEOTIDE SEQUENCE [LARGE SCALE GENOMIC DNA]</scope>
    <source>
        <strain evidence="1">201702454</strain>
    </source>
</reference>
<gene>
    <name evidence="1" type="ORF">EHQ59_00105</name>
</gene>
<proteinExistence type="predicted"/>
<evidence type="ECO:0000313" key="2">
    <source>
        <dbReference type="Proteomes" id="UP000297609"/>
    </source>
</evidence>
<accession>A0A4R9JVJ7</accession>
<keyword evidence="1" id="KW-0808">Transferase</keyword>
<name>A0A4R9JVJ7_9LEPT</name>
<keyword evidence="2" id="KW-1185">Reference proteome</keyword>
<organism evidence="1 2">
    <name type="scientific">Leptospira kemamanensis</name>
    <dbReference type="NCBI Taxonomy" id="2484942"/>
    <lineage>
        <taxon>Bacteria</taxon>
        <taxon>Pseudomonadati</taxon>
        <taxon>Spirochaetota</taxon>
        <taxon>Spirochaetia</taxon>
        <taxon>Leptospirales</taxon>
        <taxon>Leptospiraceae</taxon>
        <taxon>Leptospira</taxon>
    </lineage>
</organism>
<keyword evidence="1" id="KW-0489">Methyltransferase</keyword>
<dbReference type="GO" id="GO:0032259">
    <property type="term" value="P:methylation"/>
    <property type="evidence" value="ECO:0007669"/>
    <property type="project" value="UniProtKB-KW"/>
</dbReference>
<dbReference type="EMBL" id="RQGG01000003">
    <property type="protein sequence ID" value="TGL57004.1"/>
    <property type="molecule type" value="Genomic_DNA"/>
</dbReference>
<dbReference type="OrthoDB" id="9811589at2"/>
<dbReference type="AlphaFoldDB" id="A0A4R9JVJ7"/>
<evidence type="ECO:0000313" key="1">
    <source>
        <dbReference type="EMBL" id="TGL57004.1"/>
    </source>
</evidence>
<dbReference type="Gene3D" id="3.40.50.150">
    <property type="entry name" value="Vaccinia Virus protein VP39"/>
    <property type="match status" value="1"/>
</dbReference>
<protein>
    <submittedName>
        <fullName evidence="1">Class I SAM-dependent methyltransferase</fullName>
    </submittedName>
</protein>
<dbReference type="SUPFAM" id="SSF53335">
    <property type="entry name" value="S-adenosyl-L-methionine-dependent methyltransferases"/>
    <property type="match status" value="1"/>
</dbReference>
<comment type="caution">
    <text evidence="1">The sequence shown here is derived from an EMBL/GenBank/DDBJ whole genome shotgun (WGS) entry which is preliminary data.</text>
</comment>
<dbReference type="GO" id="GO:0008168">
    <property type="term" value="F:methyltransferase activity"/>
    <property type="evidence" value="ECO:0007669"/>
    <property type="project" value="UniProtKB-KW"/>
</dbReference>
<dbReference type="Pfam" id="PF13489">
    <property type="entry name" value="Methyltransf_23"/>
    <property type="match status" value="1"/>
</dbReference>
<dbReference type="InterPro" id="IPR029063">
    <property type="entry name" value="SAM-dependent_MTases_sf"/>
</dbReference>
<dbReference type="Proteomes" id="UP000297609">
    <property type="component" value="Unassembled WGS sequence"/>
</dbReference>
<dbReference type="RefSeq" id="WP_135617155.1">
    <property type="nucleotide sequence ID" value="NZ_RQGG01000003.1"/>
</dbReference>
<sequence length="104" mass="11941">MDHQTLEAYDRLTDKYLDRQESFTHCYFSELEFLLKDFPQSGTNVLDIGCGSGKFIEHFNNLGLKATGIEPIIKMIEQVEKRYPNRSDWVLLGSLPDSQPVITS</sequence>